<keyword evidence="3 5" id="KW-1133">Transmembrane helix</keyword>
<dbReference type="Pfam" id="PF07690">
    <property type="entry name" value="MFS_1"/>
    <property type="match status" value="1"/>
</dbReference>
<dbReference type="GO" id="GO:0016020">
    <property type="term" value="C:membrane"/>
    <property type="evidence" value="ECO:0007669"/>
    <property type="project" value="UniProtKB-SubCell"/>
</dbReference>
<keyword evidence="7" id="KW-1185">Reference proteome</keyword>
<sequence length="485" mass="53614">MDDLSVMTEIENHHLENGSAVRSMVQNTPRKFHLTMEVPMCLTMLSLSLTGAAVSNILLYRTCLHSLNHPDSVCKVFLALDKTNQTDELEKEVQRYATVVNTVKSIIEAVAPAVLSLFMGVWSDTHGRKPLVVWPLFGMAMTGMMLVVYSTMNDLGPWWLIVTAVPYSLTGGMIILFTGAFCYVSDVTSPENRSLRMTILGASVSAGSVLGGLFSAHLLRAVGNVYLLLIGASLNVFAYAFTNIFLRESLEGAIQGRLGTLLDWSLVKQMARECFKKRPNFGRAQILLLTVANSLTIFILYGSMNLEYLYTREKLRWALKDYTLYSALSTTISFAGGFLGIIVVQKLLKIGDLAFVNVAYLSMIVEYVVKALAVSTWHMYLSSTISLFKGLSSPLLRSLLTKILPISDIAKVFALMSAIEGLCPLLSPLLYNSLYECTISTFPAAFYMLSIGIVCVSCTFIGLVQYFRRNVSTPYERLQDSPTIA</sequence>
<reference evidence="6" key="2">
    <citation type="submission" date="2022-06" db="UniProtKB">
        <authorList>
            <consortium name="EnsemblMetazoa"/>
        </authorList>
    </citation>
    <scope>IDENTIFICATION</scope>
    <source>
        <strain evidence="6">p50T (Dazao)</strain>
    </source>
</reference>
<dbReference type="Gene3D" id="1.20.1250.20">
    <property type="entry name" value="MFS general substrate transporter like domains"/>
    <property type="match status" value="1"/>
</dbReference>
<dbReference type="AlphaFoldDB" id="A0A8R2GA84"/>
<keyword evidence="4 5" id="KW-0472">Membrane</keyword>
<name>A0A8R2GA84_BOMMO</name>
<comment type="subcellular location">
    <subcellularLocation>
        <location evidence="1">Membrane</location>
        <topology evidence="1">Multi-pass membrane protein</topology>
    </subcellularLocation>
</comment>
<protein>
    <recommendedName>
        <fullName evidence="8">Adenylate cyclase</fullName>
    </recommendedName>
</protein>
<dbReference type="PANTHER" id="PTHR23507">
    <property type="entry name" value="ZGC:174356"/>
    <property type="match status" value="1"/>
</dbReference>
<dbReference type="InterPro" id="IPR036259">
    <property type="entry name" value="MFS_trans_sf"/>
</dbReference>
<evidence type="ECO:0000256" key="1">
    <source>
        <dbReference type="ARBA" id="ARBA00004141"/>
    </source>
</evidence>
<evidence type="ECO:0008006" key="8">
    <source>
        <dbReference type="Google" id="ProtNLM"/>
    </source>
</evidence>
<evidence type="ECO:0000256" key="3">
    <source>
        <dbReference type="ARBA" id="ARBA00022989"/>
    </source>
</evidence>
<feature type="transmembrane region" description="Helical" evidence="5">
    <location>
        <begin position="412"/>
        <end position="432"/>
    </location>
</feature>
<feature type="transmembrane region" description="Helical" evidence="5">
    <location>
        <begin position="225"/>
        <end position="246"/>
    </location>
</feature>
<feature type="transmembrane region" description="Helical" evidence="5">
    <location>
        <begin position="131"/>
        <end position="152"/>
    </location>
</feature>
<evidence type="ECO:0000256" key="4">
    <source>
        <dbReference type="ARBA" id="ARBA00023136"/>
    </source>
</evidence>
<feature type="transmembrane region" description="Helical" evidence="5">
    <location>
        <begin position="105"/>
        <end position="122"/>
    </location>
</feature>
<feature type="transmembrane region" description="Helical" evidence="5">
    <location>
        <begin position="158"/>
        <end position="185"/>
    </location>
</feature>
<evidence type="ECO:0000313" key="7">
    <source>
        <dbReference type="Proteomes" id="UP000005204"/>
    </source>
</evidence>
<feature type="transmembrane region" description="Helical" evidence="5">
    <location>
        <begin position="324"/>
        <end position="344"/>
    </location>
</feature>
<dbReference type="PANTHER" id="PTHR23507:SF39">
    <property type="entry name" value="GH23453P-RELATED"/>
    <property type="match status" value="1"/>
</dbReference>
<dbReference type="GO" id="GO:0022857">
    <property type="term" value="F:transmembrane transporter activity"/>
    <property type="evidence" value="ECO:0007669"/>
    <property type="project" value="InterPro"/>
</dbReference>
<dbReference type="EnsemblMetazoa" id="XM_012694220.3">
    <property type="protein sequence ID" value="XP_012549674.1"/>
    <property type="gene ID" value="LOC101746174"/>
</dbReference>
<keyword evidence="2 5" id="KW-0812">Transmembrane</keyword>
<dbReference type="RefSeq" id="XP_012549674.1">
    <property type="nucleotide sequence ID" value="XM_012694220.4"/>
</dbReference>
<proteinExistence type="predicted"/>
<dbReference type="OrthoDB" id="430300at2759"/>
<accession>A0A8R2GA84</accession>
<dbReference type="InterPro" id="IPR011701">
    <property type="entry name" value="MFS"/>
</dbReference>
<dbReference type="Proteomes" id="UP000005204">
    <property type="component" value="Unassembled WGS sequence"/>
</dbReference>
<evidence type="ECO:0000313" key="6">
    <source>
        <dbReference type="EnsemblMetazoa" id="XP_012549674.1"/>
    </source>
</evidence>
<organism evidence="6 7">
    <name type="scientific">Bombyx mori</name>
    <name type="common">Silk moth</name>
    <dbReference type="NCBI Taxonomy" id="7091"/>
    <lineage>
        <taxon>Eukaryota</taxon>
        <taxon>Metazoa</taxon>
        <taxon>Ecdysozoa</taxon>
        <taxon>Arthropoda</taxon>
        <taxon>Hexapoda</taxon>
        <taxon>Insecta</taxon>
        <taxon>Pterygota</taxon>
        <taxon>Neoptera</taxon>
        <taxon>Endopterygota</taxon>
        <taxon>Lepidoptera</taxon>
        <taxon>Glossata</taxon>
        <taxon>Ditrysia</taxon>
        <taxon>Bombycoidea</taxon>
        <taxon>Bombycidae</taxon>
        <taxon>Bombycinae</taxon>
        <taxon>Bombyx</taxon>
    </lineage>
</organism>
<feature type="transmembrane region" description="Helical" evidence="5">
    <location>
        <begin position="197"/>
        <end position="219"/>
    </location>
</feature>
<evidence type="ECO:0000256" key="2">
    <source>
        <dbReference type="ARBA" id="ARBA00022692"/>
    </source>
</evidence>
<dbReference type="KEGG" id="bmor:101746174"/>
<feature type="transmembrane region" description="Helical" evidence="5">
    <location>
        <begin position="40"/>
        <end position="60"/>
    </location>
</feature>
<reference evidence="7" key="1">
    <citation type="journal article" date="2008" name="Insect Biochem. Mol. Biol.">
        <title>The genome of a lepidopteran model insect, the silkworm Bombyx mori.</title>
        <authorList>
            <consortium name="International Silkworm Genome Consortium"/>
        </authorList>
    </citation>
    <scope>NUCLEOTIDE SEQUENCE [LARGE SCALE GENOMIC DNA]</scope>
    <source>
        <strain evidence="7">p50T</strain>
    </source>
</reference>
<feature type="transmembrane region" description="Helical" evidence="5">
    <location>
        <begin position="353"/>
        <end position="373"/>
    </location>
</feature>
<feature type="transmembrane region" description="Helical" evidence="5">
    <location>
        <begin position="444"/>
        <end position="467"/>
    </location>
</feature>
<dbReference type="SUPFAM" id="SSF103473">
    <property type="entry name" value="MFS general substrate transporter"/>
    <property type="match status" value="1"/>
</dbReference>
<evidence type="ECO:0000256" key="5">
    <source>
        <dbReference type="SAM" id="Phobius"/>
    </source>
</evidence>
<feature type="transmembrane region" description="Helical" evidence="5">
    <location>
        <begin position="286"/>
        <end position="304"/>
    </location>
</feature>
<dbReference type="GeneID" id="101746174"/>